<name>A0A7Y3W5E6_9PROT</name>
<dbReference type="PANTHER" id="PTHR13939">
    <property type="entry name" value="NICOTINAMIDE-NUCLEOTIDE AMIDOHYDROLASE PNCC"/>
    <property type="match status" value="1"/>
</dbReference>
<evidence type="ECO:0000313" key="3">
    <source>
        <dbReference type="Proteomes" id="UP000536835"/>
    </source>
</evidence>
<dbReference type="InterPro" id="IPR056596">
    <property type="entry name" value="FLAD1_M"/>
</dbReference>
<dbReference type="Gene3D" id="3.40.980.10">
    <property type="entry name" value="MoaB/Mog-like domain"/>
    <property type="match status" value="1"/>
</dbReference>
<sequence>MTDLPKYPRVACLLIGDELLSGRTRDSNSHHLAQKLHERGLPLIEVRVVPDEEISIVKALRSLKKRADIVFTSGGIGPTHDDITADAVASALQVQIGEREDAMAILRKHYAARGEDVTDARRRMARIPDGAELIENGISGAPGFSLKGVYVMAGVPAIFEDMLARVLPTLPEGPKETVYTVAGTIGESQIADGLKDLQIALKGLKIGSYPGPTGQGGQLSIVCSSHNPATAEQAALAVKALFSAQGVDAEILEGRPRQS</sequence>
<dbReference type="InterPro" id="IPR050101">
    <property type="entry name" value="CinA"/>
</dbReference>
<feature type="domain" description="MoaB/Mog" evidence="1">
    <location>
        <begin position="11"/>
        <end position="173"/>
    </location>
</feature>
<reference evidence="2 3" key="1">
    <citation type="submission" date="2020-05" db="EMBL/GenBank/DDBJ databases">
        <title>Parvularcula mediterraneae sp. nov., isolated from polypropylene straw from shallow seawater of the seashore of Laganas in Zakynthos island, Greece.</title>
        <authorList>
            <person name="Szabo I."/>
            <person name="Al-Omari J."/>
            <person name="Rado J."/>
            <person name="Szerdahelyi G.S."/>
        </authorList>
    </citation>
    <scope>NUCLEOTIDE SEQUENCE [LARGE SCALE GENOMIC DNA]</scope>
    <source>
        <strain evidence="2 3">ZS-1/3</strain>
    </source>
</reference>
<dbReference type="SMART" id="SM00852">
    <property type="entry name" value="MoCF_biosynth"/>
    <property type="match status" value="1"/>
</dbReference>
<dbReference type="InterPro" id="IPR036425">
    <property type="entry name" value="MoaB/Mog-like_dom_sf"/>
</dbReference>
<dbReference type="EMBL" id="JABFCX010000002">
    <property type="protein sequence ID" value="NNU16433.1"/>
    <property type="molecule type" value="Genomic_DNA"/>
</dbReference>
<evidence type="ECO:0000259" key="1">
    <source>
        <dbReference type="SMART" id="SM00852"/>
    </source>
</evidence>
<dbReference type="RefSeq" id="WP_173198646.1">
    <property type="nucleotide sequence ID" value="NZ_JABFCX010000002.1"/>
</dbReference>
<comment type="caution">
    <text evidence="2">The sequence shown here is derived from an EMBL/GenBank/DDBJ whole genome shotgun (WGS) entry which is preliminary data.</text>
</comment>
<dbReference type="SUPFAM" id="SSF53218">
    <property type="entry name" value="Molybdenum cofactor biosynthesis proteins"/>
    <property type="match status" value="1"/>
</dbReference>
<keyword evidence="3" id="KW-1185">Reference proteome</keyword>
<protein>
    <submittedName>
        <fullName evidence="2">Competence/damage-inducible protein A</fullName>
    </submittedName>
</protein>
<accession>A0A7Y3W5E6</accession>
<dbReference type="Proteomes" id="UP000536835">
    <property type="component" value="Unassembled WGS sequence"/>
</dbReference>
<dbReference type="CDD" id="cd00885">
    <property type="entry name" value="cinA"/>
    <property type="match status" value="1"/>
</dbReference>
<dbReference type="AlphaFoldDB" id="A0A7Y3W5E6"/>
<proteinExistence type="predicted"/>
<dbReference type="PANTHER" id="PTHR13939:SF0">
    <property type="entry name" value="NMN AMIDOHYDROLASE-LIKE PROTEIN YFAY"/>
    <property type="match status" value="1"/>
</dbReference>
<organism evidence="2 3">
    <name type="scientific">Parvularcula mediterranea</name>
    <dbReference type="NCBI Taxonomy" id="2732508"/>
    <lineage>
        <taxon>Bacteria</taxon>
        <taxon>Pseudomonadati</taxon>
        <taxon>Pseudomonadota</taxon>
        <taxon>Alphaproteobacteria</taxon>
        <taxon>Parvularculales</taxon>
        <taxon>Parvularculaceae</taxon>
        <taxon>Parvularcula</taxon>
    </lineage>
</organism>
<evidence type="ECO:0000313" key="2">
    <source>
        <dbReference type="EMBL" id="NNU16433.1"/>
    </source>
</evidence>
<dbReference type="Pfam" id="PF00994">
    <property type="entry name" value="MoCF_biosynth"/>
    <property type="match status" value="1"/>
</dbReference>
<dbReference type="Pfam" id="PF24102">
    <property type="entry name" value="FLAD1_M"/>
    <property type="match status" value="1"/>
</dbReference>
<dbReference type="InterPro" id="IPR001453">
    <property type="entry name" value="MoaB/Mog_dom"/>
</dbReference>
<gene>
    <name evidence="2" type="ORF">HK107_08880</name>
</gene>